<dbReference type="Proteomes" id="UP000053864">
    <property type="component" value="Unassembled WGS sequence"/>
</dbReference>
<accession>W2JKD6</accession>
<name>W2JKD6_PHYNI</name>
<evidence type="ECO:0000313" key="2">
    <source>
        <dbReference type="Proteomes" id="UP000053864"/>
    </source>
</evidence>
<evidence type="ECO:0008006" key="3">
    <source>
        <dbReference type="Google" id="ProtNLM"/>
    </source>
</evidence>
<organism evidence="1 2">
    <name type="scientific">Phytophthora nicotianae</name>
    <name type="common">Potato buckeye rot agent</name>
    <name type="synonym">Phytophthora parasitica</name>
    <dbReference type="NCBI Taxonomy" id="4792"/>
    <lineage>
        <taxon>Eukaryota</taxon>
        <taxon>Sar</taxon>
        <taxon>Stramenopiles</taxon>
        <taxon>Oomycota</taxon>
        <taxon>Peronosporomycetes</taxon>
        <taxon>Peronosporales</taxon>
        <taxon>Peronosporaceae</taxon>
        <taxon>Phytophthora</taxon>
    </lineage>
</organism>
<protein>
    <recommendedName>
        <fullName evidence="3">Ferric reductase NAD binding domain-containing protein</fullName>
    </recommendedName>
</protein>
<dbReference type="EMBL" id="KI671439">
    <property type="protein sequence ID" value="ETL46891.1"/>
    <property type="molecule type" value="Genomic_DNA"/>
</dbReference>
<reference evidence="1 2" key="1">
    <citation type="submission" date="2013-11" db="EMBL/GenBank/DDBJ databases">
        <title>The Genome Sequence of Phytophthora parasitica CJ05E6.</title>
        <authorList>
            <consortium name="The Broad Institute Genomics Platform"/>
            <person name="Russ C."/>
            <person name="Tyler B."/>
            <person name="Panabieres F."/>
            <person name="Shan W."/>
            <person name="Tripathy S."/>
            <person name="Grunwald N."/>
            <person name="Machado M."/>
            <person name="Johnson C.S."/>
            <person name="Arredondo F."/>
            <person name="Hong C."/>
            <person name="Coffey M."/>
            <person name="Young S.K."/>
            <person name="Zeng Q."/>
            <person name="Gargeya S."/>
            <person name="Fitzgerald M."/>
            <person name="Abouelleil A."/>
            <person name="Alvarado L."/>
            <person name="Chapman S.B."/>
            <person name="Gainer-Dewar J."/>
            <person name="Goldberg J."/>
            <person name="Griggs A."/>
            <person name="Gujja S."/>
            <person name="Hansen M."/>
            <person name="Howarth C."/>
            <person name="Imamovic A."/>
            <person name="Ireland A."/>
            <person name="Larimer J."/>
            <person name="McCowan C."/>
            <person name="Murphy C."/>
            <person name="Pearson M."/>
            <person name="Poon T.W."/>
            <person name="Priest M."/>
            <person name="Roberts A."/>
            <person name="Saif S."/>
            <person name="Shea T."/>
            <person name="Sykes S."/>
            <person name="Wortman J."/>
            <person name="Nusbaum C."/>
            <person name="Birren B."/>
        </authorList>
    </citation>
    <scope>NUCLEOTIDE SEQUENCE [LARGE SCALE GENOMIC DNA]</scope>
    <source>
        <strain evidence="1 2">CJ05E6</strain>
    </source>
</reference>
<proteinExistence type="predicted"/>
<dbReference type="AlphaFoldDB" id="W2JKD6"/>
<gene>
    <name evidence="1" type="ORF">L916_03308</name>
</gene>
<evidence type="ECO:0000313" key="1">
    <source>
        <dbReference type="EMBL" id="ETL46891.1"/>
    </source>
</evidence>
<dbReference type="Gene3D" id="3.40.50.80">
    <property type="entry name" value="Nucleotide-binding domain of ferredoxin-NADP reductase (FNR) module"/>
    <property type="match status" value="1"/>
</dbReference>
<dbReference type="InterPro" id="IPR039261">
    <property type="entry name" value="FNR_nucleotide-bd"/>
</dbReference>
<sequence length="52" mass="5837">MVGEQAKQNGKTRVAVLVCGPSSMVRDVINKSLSLSWEMKVRFDVHSEVFEL</sequence>